<name>A0A2M7G8T2_9BACT</name>
<accession>A0A2M7G8T2</accession>
<proteinExistence type="inferred from homology"/>
<evidence type="ECO:0000256" key="2">
    <source>
        <dbReference type="ARBA" id="ARBA00004141"/>
    </source>
</evidence>
<evidence type="ECO:0000256" key="10">
    <source>
        <dbReference type="ARBA" id="ARBA00023049"/>
    </source>
</evidence>
<evidence type="ECO:0000256" key="1">
    <source>
        <dbReference type="ARBA" id="ARBA00001947"/>
    </source>
</evidence>
<dbReference type="PANTHER" id="PTHR39188:SF3">
    <property type="entry name" value="STAGE IV SPORULATION PROTEIN FB"/>
    <property type="match status" value="1"/>
</dbReference>
<feature type="transmembrane region" description="Helical" evidence="12">
    <location>
        <begin position="157"/>
        <end position="176"/>
    </location>
</feature>
<dbReference type="PANTHER" id="PTHR39188">
    <property type="entry name" value="MEMBRANE-ASSOCIATED ZINC METALLOPROTEASE M50B"/>
    <property type="match status" value="1"/>
</dbReference>
<evidence type="ECO:0000256" key="3">
    <source>
        <dbReference type="ARBA" id="ARBA00007931"/>
    </source>
</evidence>
<feature type="transmembrane region" description="Helical" evidence="12">
    <location>
        <begin position="20"/>
        <end position="42"/>
    </location>
</feature>
<reference evidence="14 15" key="1">
    <citation type="submission" date="2017-09" db="EMBL/GenBank/DDBJ databases">
        <title>Depth-based differentiation of microbial function through sediment-hosted aquifers and enrichment of novel symbionts in the deep terrestrial subsurface.</title>
        <authorList>
            <person name="Probst A.J."/>
            <person name="Ladd B."/>
            <person name="Jarett J.K."/>
            <person name="Geller-Mcgrath D.E."/>
            <person name="Sieber C.M."/>
            <person name="Emerson J.B."/>
            <person name="Anantharaman K."/>
            <person name="Thomas B.C."/>
            <person name="Malmstrom R."/>
            <person name="Stieglmeier M."/>
            <person name="Klingl A."/>
            <person name="Woyke T."/>
            <person name="Ryan C.M."/>
            <person name="Banfield J.F."/>
        </authorList>
    </citation>
    <scope>NUCLEOTIDE SEQUENCE [LARGE SCALE GENOMIC DNA]</scope>
    <source>
        <strain evidence="14">CG17_big_fil_post_rev_8_21_14_2_50_48_46</strain>
    </source>
</reference>
<evidence type="ECO:0000256" key="5">
    <source>
        <dbReference type="ARBA" id="ARBA00022692"/>
    </source>
</evidence>
<dbReference type="Pfam" id="PF02163">
    <property type="entry name" value="Peptidase_M50"/>
    <property type="match status" value="2"/>
</dbReference>
<comment type="similarity">
    <text evidence="3">Belongs to the peptidase M50B family.</text>
</comment>
<dbReference type="AlphaFoldDB" id="A0A2M7G8T2"/>
<keyword evidence="5 12" id="KW-0812">Transmembrane</keyword>
<protein>
    <submittedName>
        <fullName evidence="14">Site-2 protease family protein</fullName>
    </submittedName>
</protein>
<feature type="transmembrane region" description="Helical" evidence="12">
    <location>
        <begin position="98"/>
        <end position="117"/>
    </location>
</feature>
<feature type="transmembrane region" description="Helical" evidence="12">
    <location>
        <begin position="129"/>
        <end position="150"/>
    </location>
</feature>
<evidence type="ECO:0000256" key="9">
    <source>
        <dbReference type="ARBA" id="ARBA00022989"/>
    </source>
</evidence>
<keyword evidence="6" id="KW-0479">Metal-binding</keyword>
<keyword evidence="11 12" id="KW-0472">Membrane</keyword>
<sequence length="272" mass="29807">MSESDAPSPSPEPPASANRGPLWGALGILGIFLFKSKALLLLILTKAQFLLALFKFKTLLSMGVMIWFESLRFGPAFGVGFVILLLLHELGHYGMARYLGLDVSTPVFIPFVGAFISMKETPENVEIEAWVAIAGPILGSLAAALCLVFYALSQERLFLSLAYIGFFLNLFNLLPVRPLDGGRITGALSPWLWGAGLVFLLFLILTVFHSPLLILILVLGISEFYGWWKGENRAYFEISQAKRTQFAVGYFGLVALLTLGITSLYTQLGGVH</sequence>
<evidence type="ECO:0000313" key="14">
    <source>
        <dbReference type="EMBL" id="PIW18509.1"/>
    </source>
</evidence>
<comment type="cofactor">
    <cofactor evidence="1">
        <name>Zn(2+)</name>
        <dbReference type="ChEBI" id="CHEBI:29105"/>
    </cofactor>
</comment>
<keyword evidence="9 12" id="KW-1133">Transmembrane helix</keyword>
<evidence type="ECO:0000256" key="8">
    <source>
        <dbReference type="ARBA" id="ARBA00022833"/>
    </source>
</evidence>
<comment type="caution">
    <text evidence="14">The sequence shown here is derived from an EMBL/GenBank/DDBJ whole genome shotgun (WGS) entry which is preliminary data.</text>
</comment>
<dbReference type="GO" id="GO:0006508">
    <property type="term" value="P:proteolysis"/>
    <property type="evidence" value="ECO:0007669"/>
    <property type="project" value="UniProtKB-KW"/>
</dbReference>
<feature type="transmembrane region" description="Helical" evidence="12">
    <location>
        <begin position="196"/>
        <end position="225"/>
    </location>
</feature>
<dbReference type="EMBL" id="PFFQ01000012">
    <property type="protein sequence ID" value="PIW18509.1"/>
    <property type="molecule type" value="Genomic_DNA"/>
</dbReference>
<dbReference type="CDD" id="cd06160">
    <property type="entry name" value="S2P-M50_like_2"/>
    <property type="match status" value="1"/>
</dbReference>
<dbReference type="InterPro" id="IPR008915">
    <property type="entry name" value="Peptidase_M50"/>
</dbReference>
<keyword evidence="10" id="KW-0482">Metalloprotease</keyword>
<keyword evidence="4 14" id="KW-0645">Protease</keyword>
<evidence type="ECO:0000256" key="4">
    <source>
        <dbReference type="ARBA" id="ARBA00022670"/>
    </source>
</evidence>
<evidence type="ECO:0000256" key="12">
    <source>
        <dbReference type="SAM" id="Phobius"/>
    </source>
</evidence>
<evidence type="ECO:0000259" key="13">
    <source>
        <dbReference type="Pfam" id="PF02163"/>
    </source>
</evidence>
<evidence type="ECO:0000256" key="6">
    <source>
        <dbReference type="ARBA" id="ARBA00022723"/>
    </source>
</evidence>
<dbReference type="Proteomes" id="UP000231019">
    <property type="component" value="Unassembled WGS sequence"/>
</dbReference>
<feature type="domain" description="Peptidase M50" evidence="13">
    <location>
        <begin position="155"/>
        <end position="189"/>
    </location>
</feature>
<feature type="transmembrane region" description="Helical" evidence="12">
    <location>
        <begin position="246"/>
        <end position="266"/>
    </location>
</feature>
<feature type="domain" description="Peptidase M50" evidence="13">
    <location>
        <begin position="77"/>
        <end position="153"/>
    </location>
</feature>
<evidence type="ECO:0000256" key="11">
    <source>
        <dbReference type="ARBA" id="ARBA00023136"/>
    </source>
</evidence>
<organism evidence="14 15">
    <name type="scientific">bacterium (Candidatus Blackallbacteria) CG17_big_fil_post_rev_8_21_14_2_50_48_46</name>
    <dbReference type="NCBI Taxonomy" id="2014261"/>
    <lineage>
        <taxon>Bacteria</taxon>
        <taxon>Candidatus Blackallbacteria</taxon>
    </lineage>
</organism>
<feature type="transmembrane region" description="Helical" evidence="12">
    <location>
        <begin position="74"/>
        <end position="91"/>
    </location>
</feature>
<keyword evidence="8" id="KW-0862">Zinc</keyword>
<gene>
    <name evidence="14" type="ORF">COW36_04245</name>
</gene>
<comment type="subcellular location">
    <subcellularLocation>
        <location evidence="2">Membrane</location>
        <topology evidence="2">Multi-pass membrane protein</topology>
    </subcellularLocation>
</comment>
<keyword evidence="7" id="KW-0378">Hydrolase</keyword>
<dbReference type="GO" id="GO:0008237">
    <property type="term" value="F:metallopeptidase activity"/>
    <property type="evidence" value="ECO:0007669"/>
    <property type="project" value="UniProtKB-KW"/>
</dbReference>
<dbReference type="GO" id="GO:0046872">
    <property type="term" value="F:metal ion binding"/>
    <property type="evidence" value="ECO:0007669"/>
    <property type="project" value="UniProtKB-KW"/>
</dbReference>
<evidence type="ECO:0000313" key="15">
    <source>
        <dbReference type="Proteomes" id="UP000231019"/>
    </source>
</evidence>
<dbReference type="GO" id="GO:0016020">
    <property type="term" value="C:membrane"/>
    <property type="evidence" value="ECO:0007669"/>
    <property type="project" value="UniProtKB-SubCell"/>
</dbReference>
<feature type="transmembrane region" description="Helical" evidence="12">
    <location>
        <begin position="49"/>
        <end position="68"/>
    </location>
</feature>
<evidence type="ECO:0000256" key="7">
    <source>
        <dbReference type="ARBA" id="ARBA00022801"/>
    </source>
</evidence>